<evidence type="ECO:0000256" key="8">
    <source>
        <dbReference type="ARBA" id="ARBA00022723"/>
    </source>
</evidence>
<dbReference type="PANTHER" id="PTHR30040">
    <property type="entry name" value="THIAMINE BIOSYNTHESIS LIPOPROTEIN APBE"/>
    <property type="match status" value="1"/>
</dbReference>
<proteinExistence type="inferred from homology"/>
<comment type="subcellular location">
    <subcellularLocation>
        <location evidence="17">Cell inner membrane</location>
        <topology evidence="17">Lipid-anchor</topology>
        <orientation evidence="17">Periplasmic side</orientation>
    </subcellularLocation>
</comment>
<comment type="cofactor">
    <cofactor evidence="19">
        <name>Mg(2+)</name>
        <dbReference type="ChEBI" id="CHEBI:18420"/>
    </cofactor>
    <cofactor evidence="19">
        <name>Mn(2+)</name>
        <dbReference type="ChEBI" id="CHEBI:29035"/>
    </cofactor>
    <text evidence="19">Magnesium. Can also use manganese.</text>
</comment>
<feature type="binding site" evidence="19">
    <location>
        <position position="290"/>
    </location>
    <ligand>
        <name>Mg(2+)</name>
        <dbReference type="ChEBI" id="CHEBI:18420"/>
    </ligand>
</feature>
<feature type="binding site" evidence="19">
    <location>
        <position position="286"/>
    </location>
    <ligand>
        <name>Mg(2+)</name>
        <dbReference type="ChEBI" id="CHEBI:18420"/>
    </ligand>
</feature>
<dbReference type="Proteomes" id="UP001069090">
    <property type="component" value="Unassembled WGS sequence"/>
</dbReference>
<dbReference type="FunFam" id="3.10.520.10:FF:000001">
    <property type="entry name" value="FAD:protein FMN transferase"/>
    <property type="match status" value="1"/>
</dbReference>
<dbReference type="SUPFAM" id="SSF143631">
    <property type="entry name" value="ApbE-like"/>
    <property type="match status" value="1"/>
</dbReference>
<dbReference type="GO" id="GO:0046872">
    <property type="term" value="F:metal ion binding"/>
    <property type="evidence" value="ECO:0007669"/>
    <property type="project" value="UniProtKB-UniRule"/>
</dbReference>
<evidence type="ECO:0000256" key="11">
    <source>
        <dbReference type="ARBA" id="ARBA00022842"/>
    </source>
</evidence>
<keyword evidence="12" id="KW-0472">Membrane</keyword>
<name>A0A9J6RIS3_9GAMM</name>
<gene>
    <name evidence="21" type="ORF">O0V09_03925</name>
</gene>
<keyword evidence="5" id="KW-0997">Cell inner membrane</keyword>
<dbReference type="GO" id="GO:0016740">
    <property type="term" value="F:transferase activity"/>
    <property type="evidence" value="ECO:0007669"/>
    <property type="project" value="UniProtKB-UniRule"/>
</dbReference>
<feature type="signal peptide" evidence="20">
    <location>
        <begin position="1"/>
        <end position="22"/>
    </location>
</feature>
<organism evidence="21 22">
    <name type="scientific">Dasania phycosphaerae</name>
    <dbReference type="NCBI Taxonomy" id="2950436"/>
    <lineage>
        <taxon>Bacteria</taxon>
        <taxon>Pseudomonadati</taxon>
        <taxon>Pseudomonadota</taxon>
        <taxon>Gammaproteobacteria</taxon>
        <taxon>Cellvibrionales</taxon>
        <taxon>Spongiibacteraceae</taxon>
        <taxon>Dasania</taxon>
    </lineage>
</organism>
<evidence type="ECO:0000256" key="4">
    <source>
        <dbReference type="ARBA" id="ARBA00022475"/>
    </source>
</evidence>
<feature type="chain" id="PRO_5039922040" description="FAD:protein FMN transferase" evidence="20">
    <location>
        <begin position="23"/>
        <end position="334"/>
    </location>
</feature>
<accession>A0A9J6RIS3</accession>
<feature type="binding site" evidence="19">
    <location>
        <position position="172"/>
    </location>
    <ligand>
        <name>Mg(2+)</name>
        <dbReference type="ChEBI" id="CHEBI:18420"/>
    </ligand>
</feature>
<evidence type="ECO:0000256" key="13">
    <source>
        <dbReference type="ARBA" id="ARBA00023139"/>
    </source>
</evidence>
<evidence type="ECO:0000256" key="3">
    <source>
        <dbReference type="ARBA" id="ARBA00016337"/>
    </source>
</evidence>
<dbReference type="EC" id="2.7.1.180" evidence="2 18"/>
<evidence type="ECO:0000256" key="5">
    <source>
        <dbReference type="ARBA" id="ARBA00022519"/>
    </source>
</evidence>
<evidence type="ECO:0000256" key="6">
    <source>
        <dbReference type="ARBA" id="ARBA00022630"/>
    </source>
</evidence>
<keyword evidence="14" id="KW-0449">Lipoprotein</keyword>
<keyword evidence="8 18" id="KW-0479">Metal-binding</keyword>
<keyword evidence="22" id="KW-1185">Reference proteome</keyword>
<dbReference type="InterPro" id="IPR003374">
    <property type="entry name" value="ApbE-like_sf"/>
</dbReference>
<keyword evidence="10 18" id="KW-0274">FAD</keyword>
<evidence type="ECO:0000256" key="14">
    <source>
        <dbReference type="ARBA" id="ARBA00023288"/>
    </source>
</evidence>
<evidence type="ECO:0000256" key="16">
    <source>
        <dbReference type="ARBA" id="ARBA00048540"/>
    </source>
</evidence>
<dbReference type="InterPro" id="IPR024932">
    <property type="entry name" value="ApbE"/>
</dbReference>
<sequence>MLSVFVLIVSTLLSACSEQPLAALKLSGKTMGTTYHITVVHGEQAIDGPAIQALVDKRLQQINQQMSTYIADSELMQFNRLPAGQWQQVSPELFHVLLQSMEISWLTGGAFDVTVGPLVNAWGFGNSGHEDRVPSQSQIDSLLADAGFQNIELNIGSIEISKKTDLQIDLSAIAKGYGVDQLADLLLEQGYSHFMVEVGGELRLNGLNPKGQPWRIAIEQPDGSYGQAYKAIAISDKAVATSGDYRNYFEKDGQRYSHTISPITGKPIAHNLASVTVIADEAAQADGLATAINVMGPEAGLALAQQQGLAIYLLVKTDKGFEAKYSDAFRPYLQ</sequence>
<keyword evidence="6 18" id="KW-0285">Flavoprotein</keyword>
<evidence type="ECO:0000256" key="7">
    <source>
        <dbReference type="ARBA" id="ARBA00022679"/>
    </source>
</evidence>
<dbReference type="PANTHER" id="PTHR30040:SF2">
    <property type="entry name" value="FAD:PROTEIN FMN TRANSFERASE"/>
    <property type="match status" value="1"/>
</dbReference>
<comment type="catalytic activity">
    <reaction evidence="16 18">
        <text>L-threonyl-[protein] + FAD = FMN-L-threonyl-[protein] + AMP + H(+)</text>
        <dbReference type="Rhea" id="RHEA:36847"/>
        <dbReference type="Rhea" id="RHEA-COMP:11060"/>
        <dbReference type="Rhea" id="RHEA-COMP:11061"/>
        <dbReference type="ChEBI" id="CHEBI:15378"/>
        <dbReference type="ChEBI" id="CHEBI:30013"/>
        <dbReference type="ChEBI" id="CHEBI:57692"/>
        <dbReference type="ChEBI" id="CHEBI:74257"/>
        <dbReference type="ChEBI" id="CHEBI:456215"/>
        <dbReference type="EC" id="2.7.1.180"/>
    </reaction>
</comment>
<dbReference type="GO" id="GO:0005886">
    <property type="term" value="C:plasma membrane"/>
    <property type="evidence" value="ECO:0007669"/>
    <property type="project" value="UniProtKB-SubCell"/>
</dbReference>
<comment type="similarity">
    <text evidence="1 18">Belongs to the ApbE family.</text>
</comment>
<evidence type="ECO:0000256" key="18">
    <source>
        <dbReference type="PIRNR" id="PIRNR006268"/>
    </source>
</evidence>
<evidence type="ECO:0000313" key="21">
    <source>
        <dbReference type="EMBL" id="MCZ0864332.1"/>
    </source>
</evidence>
<protein>
    <recommendedName>
        <fullName evidence="3 18">FAD:protein FMN transferase</fullName>
        <ecNumber evidence="2 18">2.7.1.180</ecNumber>
    </recommendedName>
    <alternativeName>
        <fullName evidence="15 18">Flavin transferase</fullName>
    </alternativeName>
</protein>
<evidence type="ECO:0000256" key="15">
    <source>
        <dbReference type="ARBA" id="ARBA00031306"/>
    </source>
</evidence>
<comment type="caution">
    <text evidence="21">The sequence shown here is derived from an EMBL/GenBank/DDBJ whole genome shotgun (WGS) entry which is preliminary data.</text>
</comment>
<dbReference type="Gene3D" id="3.10.520.10">
    <property type="entry name" value="ApbE-like domains"/>
    <property type="match status" value="1"/>
</dbReference>
<evidence type="ECO:0000256" key="9">
    <source>
        <dbReference type="ARBA" id="ARBA00022729"/>
    </source>
</evidence>
<evidence type="ECO:0000256" key="20">
    <source>
        <dbReference type="SAM" id="SignalP"/>
    </source>
</evidence>
<keyword evidence="7 18" id="KW-0808">Transferase</keyword>
<keyword evidence="13" id="KW-0564">Palmitate</keyword>
<dbReference type="AlphaFoldDB" id="A0A9J6RIS3"/>
<reference evidence="21 22" key="1">
    <citation type="submission" date="2022-12" db="EMBL/GenBank/DDBJ databases">
        <title>Dasania phycosphaerae sp. nov., isolated from particulate material of the south coast of Korea.</title>
        <authorList>
            <person name="Jiang Y."/>
        </authorList>
    </citation>
    <scope>NUCLEOTIDE SEQUENCE [LARGE SCALE GENOMIC DNA]</scope>
    <source>
        <strain evidence="21 22">GY-19</strain>
    </source>
</reference>
<keyword evidence="11 18" id="KW-0460">Magnesium</keyword>
<dbReference type="Pfam" id="PF02424">
    <property type="entry name" value="ApbE"/>
    <property type="match status" value="1"/>
</dbReference>
<evidence type="ECO:0000256" key="12">
    <source>
        <dbReference type="ARBA" id="ARBA00023136"/>
    </source>
</evidence>
<evidence type="ECO:0000256" key="1">
    <source>
        <dbReference type="ARBA" id="ARBA00008282"/>
    </source>
</evidence>
<evidence type="ECO:0000256" key="19">
    <source>
        <dbReference type="PIRSR" id="PIRSR006268-2"/>
    </source>
</evidence>
<evidence type="ECO:0000256" key="2">
    <source>
        <dbReference type="ARBA" id="ARBA00011955"/>
    </source>
</evidence>
<dbReference type="PIRSF" id="PIRSF006268">
    <property type="entry name" value="ApbE"/>
    <property type="match status" value="1"/>
</dbReference>
<evidence type="ECO:0000256" key="10">
    <source>
        <dbReference type="ARBA" id="ARBA00022827"/>
    </source>
</evidence>
<dbReference type="EMBL" id="JAPTGG010000002">
    <property type="protein sequence ID" value="MCZ0864332.1"/>
    <property type="molecule type" value="Genomic_DNA"/>
</dbReference>
<evidence type="ECO:0000256" key="17">
    <source>
        <dbReference type="ARBA" id="ARBA00060485"/>
    </source>
</evidence>
<evidence type="ECO:0000313" key="22">
    <source>
        <dbReference type="Proteomes" id="UP001069090"/>
    </source>
</evidence>
<keyword evidence="4" id="KW-1003">Cell membrane</keyword>
<keyword evidence="9 20" id="KW-0732">Signal</keyword>
<dbReference type="RefSeq" id="WP_258330484.1">
    <property type="nucleotide sequence ID" value="NZ_JAPTGG010000002.1"/>
</dbReference>